<dbReference type="SUPFAM" id="SSF144091">
    <property type="entry name" value="Rhomboid-like"/>
    <property type="match status" value="1"/>
</dbReference>
<feature type="transmembrane region" description="Helical" evidence="5">
    <location>
        <begin position="30"/>
        <end position="56"/>
    </location>
</feature>
<feature type="transmembrane region" description="Helical" evidence="5">
    <location>
        <begin position="132"/>
        <end position="150"/>
    </location>
</feature>
<keyword evidence="4 5" id="KW-0472">Membrane</keyword>
<evidence type="ECO:0000256" key="3">
    <source>
        <dbReference type="ARBA" id="ARBA00022989"/>
    </source>
</evidence>
<dbReference type="EMBL" id="PYTT01000074">
    <property type="protein sequence ID" value="RNL03803.1"/>
    <property type="molecule type" value="Genomic_DNA"/>
</dbReference>
<reference evidence="7 8" key="1">
    <citation type="submission" date="2018-03" db="EMBL/GenBank/DDBJ databases">
        <authorList>
            <person name="Wu G."/>
        </authorList>
    </citation>
    <scope>NUCLEOTIDE SEQUENCE [LARGE SCALE GENOMIC DNA]</scope>
    <source>
        <strain evidence="7 8">SAM-118</strain>
    </source>
</reference>
<evidence type="ECO:0000256" key="4">
    <source>
        <dbReference type="ARBA" id="ARBA00023136"/>
    </source>
</evidence>
<feature type="transmembrane region" description="Helical" evidence="5">
    <location>
        <begin position="184"/>
        <end position="202"/>
    </location>
</feature>
<feature type="transmembrane region" description="Helical" evidence="5">
    <location>
        <begin position="238"/>
        <end position="258"/>
    </location>
</feature>
<keyword evidence="3 5" id="KW-1133">Transmembrane helix</keyword>
<proteinExistence type="predicted"/>
<dbReference type="GO" id="GO:0004252">
    <property type="term" value="F:serine-type endopeptidase activity"/>
    <property type="evidence" value="ECO:0007669"/>
    <property type="project" value="InterPro"/>
</dbReference>
<evidence type="ECO:0000313" key="8">
    <source>
        <dbReference type="Proteomes" id="UP000284283"/>
    </source>
</evidence>
<accession>A0AAE8F828</accession>
<evidence type="ECO:0000259" key="6">
    <source>
        <dbReference type="Pfam" id="PF01694"/>
    </source>
</evidence>
<feature type="transmembrane region" description="Helical" evidence="5">
    <location>
        <begin position="77"/>
        <end position="94"/>
    </location>
</feature>
<feature type="domain" description="Peptidase S54 rhomboid" evidence="6">
    <location>
        <begin position="117"/>
        <end position="254"/>
    </location>
</feature>
<dbReference type="InterPro" id="IPR035952">
    <property type="entry name" value="Rhomboid-like_sf"/>
</dbReference>
<protein>
    <submittedName>
        <fullName evidence="7">Rhomboid family intramembrane serine protease</fullName>
    </submittedName>
</protein>
<dbReference type="Proteomes" id="UP000284283">
    <property type="component" value="Unassembled WGS sequence"/>
</dbReference>
<dbReference type="KEGG" id="xva:C7V42_15705"/>
<keyword evidence="2 5" id="KW-0812">Transmembrane</keyword>
<sequence>MLSQFLVLFSLMLCMALGFAILSLEKHTTYFVKASAAITLFSIYLLLQYIFIFRKLSSLCEYSRFSAWCYLQPSKQPLSIAVMMIAIGGIQLYLQTRAGSLFGLIEKYGLVFQDAPHQPWRYFSGPFLHSGVAHWAANFSLLMVAAGLSFSLGRALVIWILFLSGVLLPAFLLTFLPHWVGSDAFLGISGGVFALYGWIVGISLRNRQIFPPALWWLLAYFALATMLASSLLSPRTNWFAHALGWLLGLAIGLLEIGFKHEIKKPILASSETGAI</sequence>
<name>A0AAE8F828_XANVA</name>
<dbReference type="GO" id="GO:0006508">
    <property type="term" value="P:proteolysis"/>
    <property type="evidence" value="ECO:0007669"/>
    <property type="project" value="UniProtKB-KW"/>
</dbReference>
<comment type="subcellular location">
    <subcellularLocation>
        <location evidence="1">Membrane</location>
        <topology evidence="1">Multi-pass membrane protein</topology>
    </subcellularLocation>
</comment>
<organism evidence="7 8">
    <name type="scientific">Xanthomonas vasicola pv. vasculorum</name>
    <dbReference type="NCBI Taxonomy" id="325776"/>
    <lineage>
        <taxon>Bacteria</taxon>
        <taxon>Pseudomonadati</taxon>
        <taxon>Pseudomonadota</taxon>
        <taxon>Gammaproteobacteria</taxon>
        <taxon>Lysobacterales</taxon>
        <taxon>Lysobacteraceae</taxon>
        <taxon>Xanthomonas</taxon>
    </lineage>
</organism>
<keyword evidence="7" id="KW-0645">Protease</keyword>
<keyword evidence="7" id="KW-0378">Hydrolase</keyword>
<dbReference type="GO" id="GO:0016020">
    <property type="term" value="C:membrane"/>
    <property type="evidence" value="ECO:0007669"/>
    <property type="project" value="UniProtKB-SubCell"/>
</dbReference>
<evidence type="ECO:0000256" key="5">
    <source>
        <dbReference type="SAM" id="Phobius"/>
    </source>
</evidence>
<gene>
    <name evidence="7" type="ORF">C9386_07550</name>
</gene>
<evidence type="ECO:0000313" key="7">
    <source>
        <dbReference type="EMBL" id="RNL03803.1"/>
    </source>
</evidence>
<dbReference type="Gene3D" id="1.20.1540.10">
    <property type="entry name" value="Rhomboid-like"/>
    <property type="match status" value="1"/>
</dbReference>
<dbReference type="InterPro" id="IPR022764">
    <property type="entry name" value="Peptidase_S54_rhomboid_dom"/>
</dbReference>
<comment type="caution">
    <text evidence="7">The sequence shown here is derived from an EMBL/GenBank/DDBJ whole genome shotgun (WGS) entry which is preliminary data.</text>
</comment>
<evidence type="ECO:0000256" key="1">
    <source>
        <dbReference type="ARBA" id="ARBA00004141"/>
    </source>
</evidence>
<feature type="transmembrane region" description="Helical" evidence="5">
    <location>
        <begin position="214"/>
        <end position="232"/>
    </location>
</feature>
<dbReference type="Pfam" id="PF01694">
    <property type="entry name" value="Rhomboid"/>
    <property type="match status" value="1"/>
</dbReference>
<evidence type="ECO:0000256" key="2">
    <source>
        <dbReference type="ARBA" id="ARBA00022692"/>
    </source>
</evidence>
<dbReference type="AlphaFoldDB" id="A0AAE8F828"/>
<feature type="transmembrane region" description="Helical" evidence="5">
    <location>
        <begin position="157"/>
        <end position="178"/>
    </location>
</feature>